<gene>
    <name evidence="3" type="ORF">I8748_01885</name>
</gene>
<protein>
    <submittedName>
        <fullName evidence="3">DUF3084 domain-containing protein</fullName>
    </submittedName>
</protein>
<reference evidence="3 4" key="1">
    <citation type="journal article" date="2021" name="Int. J. Syst. Evol. Microbiol.">
        <title>Amazonocrinis nigriterrae gen. nov., sp. nov., Atlanticothrix silvestris gen. nov., sp. nov. and Dendronalium phyllosphericum gen. nov., sp. nov., nostocacean cyanobacteria from Brazilian environments.</title>
        <authorList>
            <person name="Alvarenga D.O."/>
            <person name="Andreote A.P.D."/>
            <person name="Branco L.H.Z."/>
            <person name="Delbaje E."/>
            <person name="Cruz R.B."/>
            <person name="Varani A.M."/>
            <person name="Fiore M.F."/>
        </authorList>
    </citation>
    <scope>NUCLEOTIDE SEQUENCE [LARGE SCALE GENOMIC DNA]</scope>
    <source>
        <strain evidence="3 4">CENA67</strain>
    </source>
</reference>
<feature type="coiled-coil region" evidence="1">
    <location>
        <begin position="169"/>
        <end position="221"/>
    </location>
</feature>
<organism evidence="3 4">
    <name type="scientific">Amazonocrinis nigriterrae CENA67</name>
    <dbReference type="NCBI Taxonomy" id="2794033"/>
    <lineage>
        <taxon>Bacteria</taxon>
        <taxon>Bacillati</taxon>
        <taxon>Cyanobacteriota</taxon>
        <taxon>Cyanophyceae</taxon>
        <taxon>Nostocales</taxon>
        <taxon>Nostocaceae</taxon>
        <taxon>Amazonocrinis</taxon>
        <taxon>Amazonocrinis nigriterrae</taxon>
    </lineage>
</organism>
<proteinExistence type="predicted"/>
<dbReference type="RefSeq" id="WP_198122989.1">
    <property type="nucleotide sequence ID" value="NZ_JAECZC010000002.1"/>
</dbReference>
<dbReference type="EMBL" id="JAECZC010000002">
    <property type="protein sequence ID" value="MBH8560942.1"/>
    <property type="molecule type" value="Genomic_DNA"/>
</dbReference>
<feature type="transmembrane region" description="Helical" evidence="2">
    <location>
        <begin position="6"/>
        <end position="25"/>
    </location>
</feature>
<evidence type="ECO:0000313" key="3">
    <source>
        <dbReference type="EMBL" id="MBH8560942.1"/>
    </source>
</evidence>
<dbReference type="AlphaFoldDB" id="A0A8J7HPI0"/>
<evidence type="ECO:0000256" key="2">
    <source>
        <dbReference type="SAM" id="Phobius"/>
    </source>
</evidence>
<name>A0A8J7HPI0_9NOST</name>
<evidence type="ECO:0000256" key="1">
    <source>
        <dbReference type="SAM" id="Coils"/>
    </source>
</evidence>
<dbReference type="Proteomes" id="UP000632766">
    <property type="component" value="Unassembled WGS sequence"/>
</dbReference>
<feature type="coiled-coil region" evidence="1">
    <location>
        <begin position="250"/>
        <end position="291"/>
    </location>
</feature>
<keyword evidence="2" id="KW-0812">Transmembrane</keyword>
<keyword evidence="1" id="KW-0175">Coiled coil</keyword>
<dbReference type="InterPro" id="IPR021435">
    <property type="entry name" value="DUF3084"/>
</dbReference>
<feature type="coiled-coil region" evidence="1">
    <location>
        <begin position="75"/>
        <end position="144"/>
    </location>
</feature>
<keyword evidence="4" id="KW-1185">Reference proteome</keyword>
<keyword evidence="2" id="KW-1133">Transmembrane helix</keyword>
<feature type="transmembrane region" description="Helical" evidence="2">
    <location>
        <begin position="45"/>
        <end position="67"/>
    </location>
</feature>
<accession>A0A8J7HPI0</accession>
<keyword evidence="2" id="KW-0472">Membrane</keyword>
<evidence type="ECO:0000313" key="4">
    <source>
        <dbReference type="Proteomes" id="UP000632766"/>
    </source>
</evidence>
<dbReference type="Gene3D" id="1.10.287.1490">
    <property type="match status" value="1"/>
</dbReference>
<dbReference type="Pfam" id="PF11283">
    <property type="entry name" value="DUF3084"/>
    <property type="match status" value="1"/>
</dbReference>
<comment type="caution">
    <text evidence="3">The sequence shown here is derived from an EMBL/GenBank/DDBJ whole genome shotgun (WGS) entry which is preliminary data.</text>
</comment>
<sequence>MTTGYILIAAILILGGVIATVGDRIGTRVGKARLSLFNLRPKNTAVLITILTGGLISASTLAILFAADEGLRKGVFELEDIQKDLRNKREQLKTAEAQRSQVETELNQARKEKTQAQQDLQAINQSLQAANAKQQQTQAQLNRTIGQQAQTQARLQGTQSQLGKVVTQYQQAIAELEKVDNQRKELQTAVAQLKAERERLYTEANKAIEEAKTAIQKRDRELANRKLAIELRDQKIAQLDQLIQKRNQEIASREQVIAKRESRLKDLENQQELLEQEVARLEKYYQSYRDLRLGKLALVRGQVLASAVVRVDQATVARQAVMQLLQEANRNANIELTEPGTSPANVEILRITQEKVEQLIKQINDGREYVVRIFSAGNYVRGEKQIEFFADAARNQLVFSGGQILASTTADPRTMTSYQVRQRLDLLISASQFRARNAGIVESVQIDGTFLRFLGQLRQYNQPLEIKAIAAEDTYTAGPLRVKLVAIINGQVIFST</sequence>